<evidence type="ECO:0000313" key="2">
    <source>
        <dbReference type="EMBL" id="KZV43453.1"/>
    </source>
</evidence>
<keyword evidence="3" id="KW-1185">Reference proteome</keyword>
<evidence type="ECO:0000313" key="3">
    <source>
        <dbReference type="Proteomes" id="UP000250235"/>
    </source>
</evidence>
<feature type="region of interest" description="Disordered" evidence="1">
    <location>
        <begin position="120"/>
        <end position="151"/>
    </location>
</feature>
<sequence>MARFVSQALVRSASPCANHVRRQFAGQRFMSDLPESKELSPAEAEARAVQRIEDAIHSIIIKRSKPDWLHFVPGGSYWVPPRRSSYGIEQIVDKLANTLSDEEYLSLTTLNGWPSSSFYINNDSPTHSSGDEMASTNSSSQEEDEGKGCKN</sequence>
<accession>A0A2Z7CG05</accession>
<dbReference type="Proteomes" id="UP000250235">
    <property type="component" value="Unassembled WGS sequence"/>
</dbReference>
<dbReference type="PANTHER" id="PTHR33972:SF2">
    <property type="entry name" value="OS04G0606700 PROTEIN"/>
    <property type="match status" value="1"/>
</dbReference>
<name>A0A2Z7CG05_9LAMI</name>
<dbReference type="PANTHER" id="PTHR33972">
    <property type="entry name" value="EXPRESSED PROTEIN"/>
    <property type="match status" value="1"/>
</dbReference>
<protein>
    <submittedName>
        <fullName evidence="2">Uncharacterized protein</fullName>
    </submittedName>
</protein>
<dbReference type="AlphaFoldDB" id="A0A2Z7CG05"/>
<dbReference type="OrthoDB" id="1095098at2759"/>
<feature type="compositionally biased region" description="Polar residues" evidence="1">
    <location>
        <begin position="120"/>
        <end position="140"/>
    </location>
</feature>
<dbReference type="EMBL" id="KQ998113">
    <property type="protein sequence ID" value="KZV43453.1"/>
    <property type="molecule type" value="Genomic_DNA"/>
</dbReference>
<reference evidence="2 3" key="1">
    <citation type="journal article" date="2015" name="Proc. Natl. Acad. Sci. U.S.A.">
        <title>The resurrection genome of Boea hygrometrica: A blueprint for survival of dehydration.</title>
        <authorList>
            <person name="Xiao L."/>
            <person name="Yang G."/>
            <person name="Zhang L."/>
            <person name="Yang X."/>
            <person name="Zhao S."/>
            <person name="Ji Z."/>
            <person name="Zhou Q."/>
            <person name="Hu M."/>
            <person name="Wang Y."/>
            <person name="Chen M."/>
            <person name="Xu Y."/>
            <person name="Jin H."/>
            <person name="Xiao X."/>
            <person name="Hu G."/>
            <person name="Bao F."/>
            <person name="Hu Y."/>
            <person name="Wan P."/>
            <person name="Li L."/>
            <person name="Deng X."/>
            <person name="Kuang T."/>
            <person name="Xiang C."/>
            <person name="Zhu J.K."/>
            <person name="Oliver M.J."/>
            <person name="He Y."/>
        </authorList>
    </citation>
    <scope>NUCLEOTIDE SEQUENCE [LARGE SCALE GENOMIC DNA]</scope>
    <source>
        <strain evidence="3">cv. XS01</strain>
    </source>
</reference>
<gene>
    <name evidence="2" type="ORF">F511_09896</name>
</gene>
<proteinExistence type="predicted"/>
<evidence type="ECO:0000256" key="1">
    <source>
        <dbReference type="SAM" id="MobiDB-lite"/>
    </source>
</evidence>
<organism evidence="2 3">
    <name type="scientific">Dorcoceras hygrometricum</name>
    <dbReference type="NCBI Taxonomy" id="472368"/>
    <lineage>
        <taxon>Eukaryota</taxon>
        <taxon>Viridiplantae</taxon>
        <taxon>Streptophyta</taxon>
        <taxon>Embryophyta</taxon>
        <taxon>Tracheophyta</taxon>
        <taxon>Spermatophyta</taxon>
        <taxon>Magnoliopsida</taxon>
        <taxon>eudicotyledons</taxon>
        <taxon>Gunneridae</taxon>
        <taxon>Pentapetalae</taxon>
        <taxon>asterids</taxon>
        <taxon>lamiids</taxon>
        <taxon>Lamiales</taxon>
        <taxon>Gesneriaceae</taxon>
        <taxon>Didymocarpoideae</taxon>
        <taxon>Trichosporeae</taxon>
        <taxon>Loxocarpinae</taxon>
        <taxon>Dorcoceras</taxon>
    </lineage>
</organism>